<evidence type="ECO:0000256" key="4">
    <source>
        <dbReference type="ARBA" id="ARBA00035104"/>
    </source>
</evidence>
<dbReference type="KEGG" id="mkc:kam1_1554"/>
<dbReference type="NCBIfam" id="TIGR00166">
    <property type="entry name" value="S6"/>
    <property type="match status" value="1"/>
</dbReference>
<dbReference type="InterPro" id="IPR020814">
    <property type="entry name" value="Ribosomal_S6_plastid/chlpt"/>
</dbReference>
<dbReference type="CDD" id="cd00473">
    <property type="entry name" value="bS6"/>
    <property type="match status" value="1"/>
</dbReference>
<dbReference type="RefSeq" id="WP_039720556.1">
    <property type="nucleotide sequence ID" value="NZ_CP037899.1"/>
</dbReference>
<dbReference type="GO" id="GO:1990904">
    <property type="term" value="C:ribonucleoprotein complex"/>
    <property type="evidence" value="ECO:0007669"/>
    <property type="project" value="UniProtKB-KW"/>
</dbReference>
<dbReference type="OrthoDB" id="195283at2"/>
<keyword evidence="9" id="KW-1185">Reference proteome</keyword>
<dbReference type="InterPro" id="IPR000529">
    <property type="entry name" value="Ribosomal_bS6"/>
</dbReference>
<evidence type="ECO:0000313" key="10">
    <source>
        <dbReference type="Proteomes" id="UP000315925"/>
    </source>
</evidence>
<proteinExistence type="inferred from homology"/>
<dbReference type="EMBL" id="CP037899">
    <property type="protein sequence ID" value="QDQ42771.1"/>
    <property type="molecule type" value="Genomic_DNA"/>
</dbReference>
<dbReference type="STRING" id="1202785.A946_00645"/>
<reference evidence="8" key="2">
    <citation type="journal article" date="2019" name="BMC Genomics">
        <title>Complete genome sequence analysis of the thermoacidophilic verrucomicrobial methanotroph 'Candidatus Methylacidiphilum kamchatkense' strain Kam1 and comparison with its closest relatives.</title>
        <authorList>
            <person name="Kruse T."/>
            <person name="Ratnadevi C.M."/>
            <person name="Erikstad H.A."/>
            <person name="Birkeland N.K."/>
        </authorList>
    </citation>
    <scope>NUCLEOTIDE SEQUENCE</scope>
    <source>
        <strain evidence="8">Kam1</strain>
    </source>
</reference>
<dbReference type="EMBL" id="JQNX01000001">
    <property type="protein sequence ID" value="KIE59269.1"/>
    <property type="molecule type" value="Genomic_DNA"/>
</dbReference>
<comment type="function">
    <text evidence="4 6">Binds together with bS18 to 16S ribosomal RNA.</text>
</comment>
<evidence type="ECO:0000256" key="5">
    <source>
        <dbReference type="ARBA" id="ARBA00035294"/>
    </source>
</evidence>
<dbReference type="Pfam" id="PF01250">
    <property type="entry name" value="Ribosomal_S6"/>
    <property type="match status" value="1"/>
</dbReference>
<dbReference type="GO" id="GO:0019843">
    <property type="term" value="F:rRNA binding"/>
    <property type="evidence" value="ECO:0007669"/>
    <property type="project" value="UniProtKB-UniRule"/>
</dbReference>
<keyword evidence="6" id="KW-0699">rRNA-binding</keyword>
<evidence type="ECO:0000313" key="7">
    <source>
        <dbReference type="EMBL" id="KIE59269.1"/>
    </source>
</evidence>
<comment type="similarity">
    <text evidence="1 6">Belongs to the bacterial ribosomal protein bS6 family.</text>
</comment>
<dbReference type="GO" id="GO:0005840">
    <property type="term" value="C:ribosome"/>
    <property type="evidence" value="ECO:0007669"/>
    <property type="project" value="UniProtKB-KW"/>
</dbReference>
<keyword evidence="2 6" id="KW-0689">Ribosomal protein</keyword>
<dbReference type="AlphaFoldDB" id="A0A0C1USL4"/>
<evidence type="ECO:0000256" key="3">
    <source>
        <dbReference type="ARBA" id="ARBA00023274"/>
    </source>
</evidence>
<evidence type="ECO:0000256" key="2">
    <source>
        <dbReference type="ARBA" id="ARBA00022980"/>
    </source>
</evidence>
<dbReference type="GO" id="GO:0003735">
    <property type="term" value="F:structural constituent of ribosome"/>
    <property type="evidence" value="ECO:0007669"/>
    <property type="project" value="InterPro"/>
</dbReference>
<dbReference type="GO" id="GO:0006412">
    <property type="term" value="P:translation"/>
    <property type="evidence" value="ECO:0007669"/>
    <property type="project" value="UniProtKB-UniRule"/>
</dbReference>
<dbReference type="Proteomes" id="UP000031594">
    <property type="component" value="Unassembled WGS sequence"/>
</dbReference>
<keyword evidence="3 6" id="KW-0687">Ribonucleoprotein</keyword>
<name>A0A0C1USL4_9BACT</name>
<dbReference type="InterPro" id="IPR035980">
    <property type="entry name" value="Ribosomal_bS6_sf"/>
</dbReference>
<evidence type="ECO:0000256" key="6">
    <source>
        <dbReference type="HAMAP-Rule" id="MF_00360"/>
    </source>
</evidence>
<keyword evidence="6" id="KW-0694">RNA-binding</keyword>
<evidence type="ECO:0000313" key="9">
    <source>
        <dbReference type="Proteomes" id="UP000031594"/>
    </source>
</evidence>
<reference evidence="7 9" key="1">
    <citation type="submission" date="2014-08" db="EMBL/GenBank/DDBJ databases">
        <title>Methylacidiphilum kamchatkense strain Kam1 draft genome sequence.</title>
        <authorList>
            <person name="Birkeland N.-K."/>
            <person name="Erikstad H.A."/>
        </authorList>
    </citation>
    <scope>NUCLEOTIDE SEQUENCE [LARGE SCALE GENOMIC DNA]</scope>
    <source>
        <strain evidence="7 9">Kam1</strain>
    </source>
</reference>
<dbReference type="Proteomes" id="UP000315925">
    <property type="component" value="Chromosome"/>
</dbReference>
<dbReference type="InterPro" id="IPR014717">
    <property type="entry name" value="Transl_elong_EF1B/ribsomal_bS6"/>
</dbReference>
<reference evidence="10" key="3">
    <citation type="submission" date="2019-03" db="EMBL/GenBank/DDBJ databases">
        <title>Complete genome of Methylacidiphilum kamchatkense Kam1.</title>
        <authorList>
            <person name="Kruse T."/>
            <person name="Murarilal Ratnadevi C."/>
            <person name="Erikstad H.-A."/>
            <person name="Birkeland N.-K."/>
        </authorList>
    </citation>
    <scope>NUCLEOTIDE SEQUENCE [LARGE SCALE GENOMIC DNA]</scope>
    <source>
        <strain evidence="10">kam1</strain>
    </source>
</reference>
<dbReference type="SUPFAM" id="SSF54995">
    <property type="entry name" value="Ribosomal protein S6"/>
    <property type="match status" value="1"/>
</dbReference>
<evidence type="ECO:0000313" key="8">
    <source>
        <dbReference type="EMBL" id="QDQ42771.1"/>
    </source>
</evidence>
<protein>
    <recommendedName>
        <fullName evidence="5 6">Small ribosomal subunit protein bS6</fullName>
    </recommendedName>
</protein>
<organism evidence="8 10">
    <name type="scientific">Methylacidiphilum kamchatkense Kam1</name>
    <dbReference type="NCBI Taxonomy" id="1202785"/>
    <lineage>
        <taxon>Bacteria</taxon>
        <taxon>Pseudomonadati</taxon>
        <taxon>Verrucomicrobiota</taxon>
        <taxon>Methylacidiphilae</taxon>
        <taxon>Methylacidiphilales</taxon>
        <taxon>Methylacidiphilaceae</taxon>
        <taxon>Methylacidiphilum (ex Ratnadevi et al. 2023)</taxon>
    </lineage>
</organism>
<dbReference type="Gene3D" id="3.30.70.60">
    <property type="match status" value="1"/>
</dbReference>
<gene>
    <name evidence="6" type="primary">rpsF</name>
    <name evidence="7" type="ORF">A946_00645</name>
    <name evidence="8" type="ORF">kam1_1554</name>
</gene>
<sequence>MNRTYDALYILDIQGKEEAIKELIEQIEKTITTLGGKILNIQKMDRRKFERVAGKIDSGYYVNFGFEIPPHSLKELEAKLRINPAIYRQFYVKREPSRITIQKNDVETLLT</sequence>
<accession>A0A0C1USL4</accession>
<evidence type="ECO:0000256" key="1">
    <source>
        <dbReference type="ARBA" id="ARBA00009512"/>
    </source>
</evidence>
<dbReference type="HAMAP" id="MF_00360">
    <property type="entry name" value="Ribosomal_bS6"/>
    <property type="match status" value="1"/>
</dbReference>